<protein>
    <recommendedName>
        <fullName evidence="5">tRNA pseudouridine synthase B</fullName>
        <ecNumber evidence="5">5.4.99.25</ecNumber>
    </recommendedName>
    <alternativeName>
        <fullName evidence="5">tRNA pseudouridine(55) synthase</fullName>
        <shortName evidence="5">Psi55 synthase</shortName>
    </alternativeName>
    <alternativeName>
        <fullName evidence="5">tRNA pseudouridylate synthase</fullName>
    </alternativeName>
    <alternativeName>
        <fullName evidence="5">tRNA-uridine isomerase</fullName>
    </alternativeName>
</protein>
<evidence type="ECO:0000256" key="1">
    <source>
        <dbReference type="ARBA" id="ARBA00000385"/>
    </source>
</evidence>
<dbReference type="CDD" id="cd02573">
    <property type="entry name" value="PseudoU_synth_EcTruB"/>
    <property type="match status" value="1"/>
</dbReference>
<dbReference type="GO" id="GO:0160148">
    <property type="term" value="F:tRNA pseudouridine(55) synthase activity"/>
    <property type="evidence" value="ECO:0007669"/>
    <property type="project" value="UniProtKB-EC"/>
</dbReference>
<keyword evidence="8" id="KW-1185">Reference proteome</keyword>
<dbReference type="STRING" id="744872.Spica_1356"/>
<feature type="active site" description="Nucleophile" evidence="5">
    <location>
        <position position="45"/>
    </location>
</feature>
<evidence type="ECO:0000313" key="7">
    <source>
        <dbReference type="EMBL" id="AEJ19502.1"/>
    </source>
</evidence>
<keyword evidence="4 5" id="KW-0413">Isomerase</keyword>
<keyword evidence="3 5" id="KW-0819">tRNA processing</keyword>
<dbReference type="Pfam" id="PF01509">
    <property type="entry name" value="TruB_N"/>
    <property type="match status" value="1"/>
</dbReference>
<dbReference type="eggNOG" id="COG0130">
    <property type="taxonomic scope" value="Bacteria"/>
</dbReference>
<dbReference type="PANTHER" id="PTHR13767">
    <property type="entry name" value="TRNA-PSEUDOURIDINE SYNTHASE"/>
    <property type="match status" value="1"/>
</dbReference>
<evidence type="ECO:0000256" key="5">
    <source>
        <dbReference type="HAMAP-Rule" id="MF_01080"/>
    </source>
</evidence>
<gene>
    <name evidence="5" type="primary">truB</name>
    <name evidence="7" type="ordered locus">Spica_1356</name>
</gene>
<dbReference type="AlphaFoldDB" id="F8F3C6"/>
<comment type="catalytic activity">
    <reaction evidence="1 5">
        <text>uridine(55) in tRNA = pseudouridine(55) in tRNA</text>
        <dbReference type="Rhea" id="RHEA:42532"/>
        <dbReference type="Rhea" id="RHEA-COMP:10101"/>
        <dbReference type="Rhea" id="RHEA-COMP:10102"/>
        <dbReference type="ChEBI" id="CHEBI:65314"/>
        <dbReference type="ChEBI" id="CHEBI:65315"/>
        <dbReference type="EC" id="5.4.99.25"/>
    </reaction>
</comment>
<evidence type="ECO:0000256" key="4">
    <source>
        <dbReference type="ARBA" id="ARBA00023235"/>
    </source>
</evidence>
<dbReference type="EMBL" id="CP002868">
    <property type="protein sequence ID" value="AEJ19502.1"/>
    <property type="molecule type" value="Genomic_DNA"/>
</dbReference>
<organism evidence="7 8">
    <name type="scientific">Gracilinema caldarium (strain ATCC 51460 / DSM 7334 / H1)</name>
    <name type="common">Treponema caldarium</name>
    <dbReference type="NCBI Taxonomy" id="744872"/>
    <lineage>
        <taxon>Bacteria</taxon>
        <taxon>Pseudomonadati</taxon>
        <taxon>Spirochaetota</taxon>
        <taxon>Spirochaetia</taxon>
        <taxon>Spirochaetales</taxon>
        <taxon>Breznakiellaceae</taxon>
        <taxon>Gracilinema</taxon>
    </lineage>
</organism>
<proteinExistence type="inferred from homology"/>
<accession>F8F3C6</accession>
<dbReference type="InterPro" id="IPR014780">
    <property type="entry name" value="tRNA_psdUridine_synth_TruB"/>
</dbReference>
<dbReference type="KEGG" id="scd:Spica_1356"/>
<dbReference type="SUPFAM" id="SSF55120">
    <property type="entry name" value="Pseudouridine synthase"/>
    <property type="match status" value="1"/>
</dbReference>
<evidence type="ECO:0000256" key="3">
    <source>
        <dbReference type="ARBA" id="ARBA00022694"/>
    </source>
</evidence>
<feature type="domain" description="Pseudouridine synthase II N-terminal" evidence="6">
    <location>
        <begin position="30"/>
        <end position="176"/>
    </location>
</feature>
<dbReference type="HOGENOM" id="CLU_032087_0_3_12"/>
<sequence length="306" mass="33831">MPKAASNADGYLLLHKNSGLTSFDALYQVKRALKTGKVGHTGTLDKFAEGLLVLVIGKYTSLVPIFNELDKVYIGTIHFGKETDTLDPEGTVVCTAPVPLRDRIFAVLPSFLGTQIQIPPAYSAIHINGQRASERMRAGQAVEMQGREIRIHELEVLHYEEPRLTLRVHCSKGTYIRALARDIGRAAESCAYLETLHRVAVGPFTDTDAVDPESGDRGVTQLQEALKPITPELFHQLNIPIVLLDRVDKTYVLQGRPLDPLLKDHALPQSSTLLGLFSSEHKLLALIEKASQGRTGAWSYKHVYPH</sequence>
<dbReference type="GO" id="GO:1990481">
    <property type="term" value="P:mRNA pseudouridine synthesis"/>
    <property type="evidence" value="ECO:0007669"/>
    <property type="project" value="TreeGrafter"/>
</dbReference>
<dbReference type="Proteomes" id="UP000000503">
    <property type="component" value="Chromosome"/>
</dbReference>
<dbReference type="GO" id="GO:0003723">
    <property type="term" value="F:RNA binding"/>
    <property type="evidence" value="ECO:0007669"/>
    <property type="project" value="InterPro"/>
</dbReference>
<dbReference type="EC" id="5.4.99.25" evidence="5"/>
<dbReference type="Gene3D" id="3.30.2350.10">
    <property type="entry name" value="Pseudouridine synthase"/>
    <property type="match status" value="1"/>
</dbReference>
<dbReference type="InterPro" id="IPR020103">
    <property type="entry name" value="PsdUridine_synth_cat_dom_sf"/>
</dbReference>
<dbReference type="GO" id="GO:0031119">
    <property type="term" value="P:tRNA pseudouridine synthesis"/>
    <property type="evidence" value="ECO:0007669"/>
    <property type="project" value="UniProtKB-UniRule"/>
</dbReference>
<reference evidence="8" key="1">
    <citation type="journal article" date="2013" name="Stand. Genomic Sci.">
        <title>Genome sequence of the thermophilic fresh-water bacterium Spirochaeta caldaria type strain (H1(T)), reclassification of Spirochaeta caldaria, Spirochaeta stenostrepta, and Spirochaeta zuelzerae in the genus Treponema as Treponema caldaria comb. nov., Treponema stenostrepta comb. nov., and Treponema zuelzerae comb. nov., and emendation of the genus Treponema.</title>
        <authorList>
            <person name="Abt B."/>
            <person name="Goker M."/>
            <person name="Scheuner C."/>
            <person name="Han C."/>
            <person name="Lu M."/>
            <person name="Misra M."/>
            <person name="Lapidus A."/>
            <person name="Nolan M."/>
            <person name="Lucas S."/>
            <person name="Hammon N."/>
            <person name="Deshpande S."/>
            <person name="Cheng J.F."/>
            <person name="Tapia R."/>
            <person name="Goodwin L.A."/>
            <person name="Pitluck S."/>
            <person name="Liolios K."/>
            <person name="Pagani I."/>
            <person name="Ivanova N."/>
            <person name="Mavromatis K."/>
            <person name="Mikhailova N."/>
            <person name="Huntemann M."/>
            <person name="Pati A."/>
            <person name="Chen A."/>
            <person name="Palaniappan K."/>
            <person name="Land M."/>
            <person name="Hauser L."/>
            <person name="Jeffries C.D."/>
            <person name="Rohde M."/>
            <person name="Spring S."/>
            <person name="Gronow S."/>
            <person name="Detter J.C."/>
            <person name="Bristow J."/>
            <person name="Eisen J.A."/>
            <person name="Markowitz V."/>
            <person name="Hugenholtz P."/>
            <person name="Kyrpides N.C."/>
            <person name="Woyke T."/>
            <person name="Klenk H.P."/>
        </authorList>
    </citation>
    <scope>NUCLEOTIDE SEQUENCE</scope>
    <source>
        <strain evidence="8">ATCC 51460 / DSM 7334 / H1</strain>
    </source>
</reference>
<dbReference type="RefSeq" id="WP_013968812.1">
    <property type="nucleotide sequence ID" value="NC_015732.1"/>
</dbReference>
<evidence type="ECO:0000256" key="2">
    <source>
        <dbReference type="ARBA" id="ARBA00005642"/>
    </source>
</evidence>
<dbReference type="InterPro" id="IPR002501">
    <property type="entry name" value="PsdUridine_synth_N"/>
</dbReference>
<evidence type="ECO:0000313" key="8">
    <source>
        <dbReference type="Proteomes" id="UP000000503"/>
    </source>
</evidence>
<evidence type="ECO:0000259" key="6">
    <source>
        <dbReference type="Pfam" id="PF01509"/>
    </source>
</evidence>
<comment type="similarity">
    <text evidence="2 5">Belongs to the pseudouridine synthase TruB family. Type 1 subfamily.</text>
</comment>
<dbReference type="NCBIfam" id="TIGR00431">
    <property type="entry name" value="TruB"/>
    <property type="match status" value="1"/>
</dbReference>
<comment type="function">
    <text evidence="5">Responsible for synthesis of pseudouridine from uracil-55 in the psi GC loop of transfer RNAs.</text>
</comment>
<dbReference type="PANTHER" id="PTHR13767:SF2">
    <property type="entry name" value="PSEUDOURIDYLATE SYNTHASE TRUB1"/>
    <property type="match status" value="1"/>
</dbReference>
<dbReference type="OrthoDB" id="9802309at2"/>
<dbReference type="HAMAP" id="MF_01080">
    <property type="entry name" value="TruB_bact"/>
    <property type="match status" value="1"/>
</dbReference>
<name>F8F3C6_GRAC1</name>